<reference evidence="3" key="1">
    <citation type="journal article" date="2019" name="Int. J. Syst. Evol. Microbiol.">
        <title>The Global Catalogue of Microorganisms (GCM) 10K type strain sequencing project: providing services to taxonomists for standard genome sequencing and annotation.</title>
        <authorList>
            <consortium name="The Broad Institute Genomics Platform"/>
            <consortium name="The Broad Institute Genome Sequencing Center for Infectious Disease"/>
            <person name="Wu L."/>
            <person name="Ma J."/>
        </authorList>
    </citation>
    <scope>NUCLEOTIDE SEQUENCE [LARGE SCALE GENOMIC DNA]</scope>
    <source>
        <strain evidence="3">CGMCC 1.16619</strain>
    </source>
</reference>
<feature type="signal peptide" evidence="1">
    <location>
        <begin position="1"/>
        <end position="24"/>
    </location>
</feature>
<dbReference type="PANTHER" id="PTHR11803:SF39">
    <property type="entry name" value="2-IMINOBUTANOATE_2-IMINOPROPANOATE DEAMINASE"/>
    <property type="match status" value="1"/>
</dbReference>
<dbReference type="RefSeq" id="WP_377320923.1">
    <property type="nucleotide sequence ID" value="NZ_JBHSNF010000003.1"/>
</dbReference>
<keyword evidence="2" id="KW-0378">Hydrolase</keyword>
<dbReference type="Gene3D" id="3.30.1330.40">
    <property type="entry name" value="RutC-like"/>
    <property type="match status" value="1"/>
</dbReference>
<dbReference type="PANTHER" id="PTHR11803">
    <property type="entry name" value="2-IMINOBUTANOATE/2-IMINOPROPANOATE DEAMINASE RIDA"/>
    <property type="match status" value="1"/>
</dbReference>
<dbReference type="InterPro" id="IPR035959">
    <property type="entry name" value="RutC-like_sf"/>
</dbReference>
<protein>
    <submittedName>
        <fullName evidence="2">RidA family protein</fullName>
        <ecNumber evidence="2">3.5.-.-</ecNumber>
    </submittedName>
</protein>
<dbReference type="CDD" id="cd00448">
    <property type="entry name" value="YjgF_YER057c_UK114_family"/>
    <property type="match status" value="1"/>
</dbReference>
<name>A0ABW0QQ14_9GAMM</name>
<dbReference type="Pfam" id="PF01042">
    <property type="entry name" value="Ribonuc_L-PSP"/>
    <property type="match status" value="1"/>
</dbReference>
<comment type="caution">
    <text evidence="2">The sequence shown here is derived from an EMBL/GenBank/DDBJ whole genome shotgun (WGS) entry which is preliminary data.</text>
</comment>
<dbReference type="Proteomes" id="UP001596114">
    <property type="component" value="Unassembled WGS sequence"/>
</dbReference>
<dbReference type="EC" id="3.5.-.-" evidence="2"/>
<dbReference type="GO" id="GO:0016787">
    <property type="term" value="F:hydrolase activity"/>
    <property type="evidence" value="ECO:0007669"/>
    <property type="project" value="UniProtKB-KW"/>
</dbReference>
<sequence>MTFERPLRPLTFMAAMLLSFAACAASPPVPAAHAEFYRSTDAALKALPFSEAVRAGDFLFVSGEIGALPGKLVLAPGGITGEARQAIENVRDILRRHGATLGDVVRCTVFLADMKDWPAFNTVYREYFKPPFPARSATGATALALGARVELECMAYVPVASK</sequence>
<evidence type="ECO:0000313" key="3">
    <source>
        <dbReference type="Proteomes" id="UP001596114"/>
    </source>
</evidence>
<accession>A0ABW0QQ14</accession>
<dbReference type="PROSITE" id="PS51257">
    <property type="entry name" value="PROKAR_LIPOPROTEIN"/>
    <property type="match status" value="1"/>
</dbReference>
<proteinExistence type="predicted"/>
<dbReference type="SUPFAM" id="SSF55298">
    <property type="entry name" value="YjgF-like"/>
    <property type="match status" value="1"/>
</dbReference>
<gene>
    <name evidence="2" type="ORF">ACFPPA_13910</name>
</gene>
<keyword evidence="1" id="KW-0732">Signal</keyword>
<evidence type="ECO:0000256" key="1">
    <source>
        <dbReference type="SAM" id="SignalP"/>
    </source>
</evidence>
<keyword evidence="3" id="KW-1185">Reference proteome</keyword>
<dbReference type="InterPro" id="IPR006175">
    <property type="entry name" value="YjgF/YER057c/UK114"/>
</dbReference>
<evidence type="ECO:0000313" key="2">
    <source>
        <dbReference type="EMBL" id="MFC5526833.1"/>
    </source>
</evidence>
<feature type="chain" id="PRO_5045063222" evidence="1">
    <location>
        <begin position="25"/>
        <end position="162"/>
    </location>
</feature>
<dbReference type="EMBL" id="JBHSNF010000003">
    <property type="protein sequence ID" value="MFC5526833.1"/>
    <property type="molecule type" value="Genomic_DNA"/>
</dbReference>
<organism evidence="2 3">
    <name type="scientific">Rhodanobacter ginsengisoli</name>
    <dbReference type="NCBI Taxonomy" id="418646"/>
    <lineage>
        <taxon>Bacteria</taxon>
        <taxon>Pseudomonadati</taxon>
        <taxon>Pseudomonadota</taxon>
        <taxon>Gammaproteobacteria</taxon>
        <taxon>Lysobacterales</taxon>
        <taxon>Rhodanobacteraceae</taxon>
        <taxon>Rhodanobacter</taxon>
    </lineage>
</organism>